<keyword evidence="1" id="KW-0175">Coiled coil</keyword>
<protein>
    <recommendedName>
        <fullName evidence="3">Transposase (putative) gypsy type domain-containing protein</fullName>
    </recommendedName>
</protein>
<evidence type="ECO:0000256" key="2">
    <source>
        <dbReference type="SAM" id="MobiDB-lite"/>
    </source>
</evidence>
<feature type="compositionally biased region" description="Basic and acidic residues" evidence="2">
    <location>
        <begin position="1"/>
        <end position="10"/>
    </location>
</feature>
<feature type="domain" description="Transposase (putative) gypsy type" evidence="3">
    <location>
        <begin position="98"/>
        <end position="164"/>
    </location>
</feature>
<dbReference type="ExpressionAtlas" id="A0A1D6J438">
    <property type="expression patterns" value="baseline and differential"/>
</dbReference>
<feature type="coiled-coil region" evidence="1">
    <location>
        <begin position="651"/>
        <end position="741"/>
    </location>
</feature>
<evidence type="ECO:0000256" key="1">
    <source>
        <dbReference type="SAM" id="Coils"/>
    </source>
</evidence>
<feature type="region of interest" description="Disordered" evidence="2">
    <location>
        <begin position="1"/>
        <end position="33"/>
    </location>
</feature>
<accession>A0A1D6J438</accession>
<feature type="compositionally biased region" description="Pro residues" evidence="2">
    <location>
        <begin position="397"/>
        <end position="409"/>
    </location>
</feature>
<proteinExistence type="predicted"/>
<dbReference type="EMBL" id="CM000786">
    <property type="protein sequence ID" value="AQK42752.1"/>
    <property type="molecule type" value="Genomic_DNA"/>
</dbReference>
<reference evidence="4" key="1">
    <citation type="submission" date="2015-12" db="EMBL/GenBank/DDBJ databases">
        <title>Update maize B73 reference genome by single molecule sequencing technologies.</title>
        <authorList>
            <consortium name="Maize Genome Sequencing Project"/>
            <person name="Ware D."/>
        </authorList>
    </citation>
    <scope>NUCLEOTIDE SEQUENCE</scope>
    <source>
        <tissue evidence="4">Seedling</tissue>
    </source>
</reference>
<dbReference type="STRING" id="4577.A0A1D6J438"/>
<dbReference type="PANTHER" id="PTHR33026:SF6">
    <property type="entry name" value="AMINOTRANSFERASE-LIKE PLANT MOBILE DOMAIN-CONTAINING PROTEIN"/>
    <property type="match status" value="1"/>
</dbReference>
<dbReference type="PANTHER" id="PTHR33026">
    <property type="entry name" value="OS06G0360600 PROTEIN"/>
    <property type="match status" value="1"/>
</dbReference>
<feature type="region of interest" description="Disordered" evidence="2">
    <location>
        <begin position="390"/>
        <end position="409"/>
    </location>
</feature>
<dbReference type="AlphaFoldDB" id="A0A1D6J438"/>
<dbReference type="Pfam" id="PF04195">
    <property type="entry name" value="Transposase_28"/>
    <property type="match status" value="1"/>
</dbReference>
<gene>
    <name evidence="4" type="ORF">ZEAMMB73_Zm00001d025021</name>
</gene>
<evidence type="ECO:0000259" key="3">
    <source>
        <dbReference type="Pfam" id="PF04195"/>
    </source>
</evidence>
<dbReference type="InterPro" id="IPR007321">
    <property type="entry name" value="Transposase_28"/>
</dbReference>
<organism evidence="4">
    <name type="scientific">Zea mays</name>
    <name type="common">Maize</name>
    <dbReference type="NCBI Taxonomy" id="4577"/>
    <lineage>
        <taxon>Eukaryota</taxon>
        <taxon>Viridiplantae</taxon>
        <taxon>Streptophyta</taxon>
        <taxon>Embryophyta</taxon>
        <taxon>Tracheophyta</taxon>
        <taxon>Spermatophyta</taxon>
        <taxon>Magnoliopsida</taxon>
        <taxon>Liliopsida</taxon>
        <taxon>Poales</taxon>
        <taxon>Poaceae</taxon>
        <taxon>PACMAD clade</taxon>
        <taxon>Panicoideae</taxon>
        <taxon>Andropogonodae</taxon>
        <taxon>Andropogoneae</taxon>
        <taxon>Tripsacinae</taxon>
        <taxon>Zea</taxon>
    </lineage>
</organism>
<name>A0A1D6J438_MAIZE</name>
<evidence type="ECO:0000313" key="4">
    <source>
        <dbReference type="EMBL" id="AQK42752.1"/>
    </source>
</evidence>
<sequence>MAGKEDENEKPSLVAAGGKQDRTAATTESRDWSPLSCFSESLPQRTNLEWGKAACSEDDIQKCVAAGAFHPGELVEWRAPVKDETPTLSTMEDQFVILSLTHIICGLRVDASDFLVSVLEYYRLEWSHLTPNSITALSIFAHLCEAYVEAPPTVEVFTHFYSLYHNRKGETTTLGAVYFRLRDRMKKNYPLYYLRSSQFMWVSLWFYAKVPKSCRLTFRGDILKEENNWNWKDLLPLSCEQMKQVGQIMKLSNQGLTGADIIHDYLKRRISPLRRRMHLTCNYSGLSDPTRDSDKGEHARFANFFYDLLSVYRTNFSNLSVEDIESKLSYLLDLKRMGVKQPTGRLVRASTNDQANQPLDLLNVCSTHEAKKEAQPQVCASLRRYTRQSAGPRKVAVPPPLKIDPPPTQGPAPEEILDATTNIATAVSPNLGVEQKSIEHPTVAEERKIAELVKPTFSVIGAKRKASAPRSRSKRRAKYSLLSVVTKTRMSSLDTGSIKGTSRTKEAVLALNSRSIGLARCPPASLAEGTGNGGLFMLAKVVDHTKVVEDSMSNILLNQQVGDSSRKEVDPAQSITEIVQDQEAIEVSAAIPVPNKEEINSGVIWERMQKVQSEYVSLSMTASSELLEQAKKLVMENKRLKDVQIMLSQQVKDLEDGRRLLTERMKKAEQETFKIIEENMKLKDENKGQKQMIEELSKQNESTLGALVHKCTLLDRYKEESAQLIREKEELQSRVSRVNDLVKLVSSTLCQEKDSAS</sequence>
<dbReference type="IntAct" id="A0A1D6J438">
    <property type="interactions" value="1"/>
</dbReference>